<dbReference type="Gene3D" id="3.90.1750.20">
    <property type="entry name" value="Putative Large Serine Recombinase, Chain B, Domain 2"/>
    <property type="match status" value="1"/>
</dbReference>
<dbReference type="Gene3D" id="3.40.50.1390">
    <property type="entry name" value="Resolvase, N-terminal catalytic domain"/>
    <property type="match status" value="1"/>
</dbReference>
<dbReference type="Pfam" id="PF13408">
    <property type="entry name" value="Zn_ribbon_recom"/>
    <property type="match status" value="1"/>
</dbReference>
<feature type="coiled-coil region" evidence="1">
    <location>
        <begin position="429"/>
        <end position="463"/>
    </location>
</feature>
<dbReference type="PANTHER" id="PTHR30461">
    <property type="entry name" value="DNA-INVERTASE FROM LAMBDOID PROPHAGE"/>
    <property type="match status" value="1"/>
</dbReference>
<proteinExistence type="predicted"/>
<dbReference type="InterPro" id="IPR036162">
    <property type="entry name" value="Resolvase-like_N_sf"/>
</dbReference>
<keyword evidence="1" id="KW-0175">Coiled coil</keyword>
<gene>
    <name evidence="5" type="ORF">AVDCRST_MAG77-2825</name>
</gene>
<dbReference type="InterPro" id="IPR038109">
    <property type="entry name" value="DNA_bind_recomb_sf"/>
</dbReference>
<dbReference type="PANTHER" id="PTHR30461:SF23">
    <property type="entry name" value="DNA RECOMBINASE-RELATED"/>
    <property type="match status" value="1"/>
</dbReference>
<name>A0A6J4IX00_9CHLR</name>
<evidence type="ECO:0000259" key="4">
    <source>
        <dbReference type="PROSITE" id="PS51737"/>
    </source>
</evidence>
<protein>
    <submittedName>
        <fullName evidence="5">Uncharacterized protein</fullName>
    </submittedName>
</protein>
<dbReference type="EMBL" id="CADCTC010000163">
    <property type="protein sequence ID" value="CAA9264029.1"/>
    <property type="molecule type" value="Genomic_DNA"/>
</dbReference>
<dbReference type="SMART" id="SM00857">
    <property type="entry name" value="Resolvase"/>
    <property type="match status" value="1"/>
</dbReference>
<dbReference type="SUPFAM" id="SSF53041">
    <property type="entry name" value="Resolvase-like"/>
    <property type="match status" value="1"/>
</dbReference>
<organism evidence="5">
    <name type="scientific">uncultured Chloroflexota bacterium</name>
    <dbReference type="NCBI Taxonomy" id="166587"/>
    <lineage>
        <taxon>Bacteria</taxon>
        <taxon>Bacillati</taxon>
        <taxon>Chloroflexota</taxon>
        <taxon>environmental samples</taxon>
    </lineage>
</organism>
<evidence type="ECO:0000259" key="3">
    <source>
        <dbReference type="PROSITE" id="PS51736"/>
    </source>
</evidence>
<accession>A0A6J4IX00</accession>
<dbReference type="PROSITE" id="PS51736">
    <property type="entry name" value="RECOMBINASES_3"/>
    <property type="match status" value="1"/>
</dbReference>
<dbReference type="GO" id="GO:0000150">
    <property type="term" value="F:DNA strand exchange activity"/>
    <property type="evidence" value="ECO:0007669"/>
    <property type="project" value="InterPro"/>
</dbReference>
<dbReference type="Pfam" id="PF00239">
    <property type="entry name" value="Resolvase"/>
    <property type="match status" value="1"/>
</dbReference>
<dbReference type="Pfam" id="PF07508">
    <property type="entry name" value="Recombinase"/>
    <property type="match status" value="1"/>
</dbReference>
<dbReference type="AlphaFoldDB" id="A0A6J4IX00"/>
<dbReference type="InterPro" id="IPR050639">
    <property type="entry name" value="SSR_resolvase"/>
</dbReference>
<dbReference type="GO" id="GO:0003677">
    <property type="term" value="F:DNA binding"/>
    <property type="evidence" value="ECO:0007669"/>
    <property type="project" value="InterPro"/>
</dbReference>
<dbReference type="InterPro" id="IPR011109">
    <property type="entry name" value="DNA_bind_recombinase_dom"/>
</dbReference>
<feature type="domain" description="Resolvase/invertase-type recombinase catalytic" evidence="3">
    <location>
        <begin position="19"/>
        <end position="165"/>
    </location>
</feature>
<dbReference type="InterPro" id="IPR006119">
    <property type="entry name" value="Resolv_N"/>
</dbReference>
<evidence type="ECO:0000313" key="5">
    <source>
        <dbReference type="EMBL" id="CAA9264029.1"/>
    </source>
</evidence>
<sequence>MAAPKAKRRVHRPSPGLTEALLYIRVSGDDQEREGLSLPTQLASCRRYAAEKGWAIGEEYRDVLTGTRDDRPDYQRLLSDIRRQTTAGQSIVVVVPRLDRFGRKVLERVRAREELKALGVTVHTVAEGGEVSDLTANILASVAEEEVRRLGERVSEVIAHTVSNGWHPVGRGPWSYRWRPATEDERRQGSPRSVLDEAADEAPAVREAFRQAAAGESTRGIARWVAALPEHARGGRALSKRRVHDALRNPVYVGRFPADSDSQGGEMDARGRWPALVDQDVWHQVQGRIDQHHRMPRQASNRYLLTGLLRCPSPSCGARMAGSGQGSTNPRYVCSAHALGATAPEARCTTSVTMRLLDDQVLADVARIVSLTIDPRLLPALRKAWQTLREPKYAGDALRELRRHEGERGRAKKRLADAAIKLVDGDIDKDGYAALRQRVERDLQAAEAEIARLRDQVRSVDVDLPTFDEVMAELGLAAGLLESSVPHQRDVLARLIKEIRPMKSGPCVWRMGSTSPRSTGRRWASASIP</sequence>
<reference evidence="5" key="1">
    <citation type="submission" date="2020-02" db="EMBL/GenBank/DDBJ databases">
        <authorList>
            <person name="Meier V. D."/>
        </authorList>
    </citation>
    <scope>NUCLEOTIDE SEQUENCE</scope>
    <source>
        <strain evidence="5">AVDCRST_MAG77</strain>
    </source>
</reference>
<dbReference type="CDD" id="cd00338">
    <property type="entry name" value="Ser_Recombinase"/>
    <property type="match status" value="1"/>
</dbReference>
<dbReference type="PROSITE" id="PS51737">
    <property type="entry name" value="RECOMBINASE_DNA_BIND"/>
    <property type="match status" value="1"/>
</dbReference>
<feature type="region of interest" description="Disordered" evidence="2">
    <location>
        <begin position="507"/>
        <end position="529"/>
    </location>
</feature>
<evidence type="ECO:0000256" key="2">
    <source>
        <dbReference type="SAM" id="MobiDB-lite"/>
    </source>
</evidence>
<feature type="domain" description="Recombinase" evidence="4">
    <location>
        <begin position="173"/>
        <end position="295"/>
    </location>
</feature>
<dbReference type="InterPro" id="IPR025827">
    <property type="entry name" value="Zn_ribbon_recom_dom"/>
</dbReference>
<evidence type="ECO:0000256" key="1">
    <source>
        <dbReference type="SAM" id="Coils"/>
    </source>
</evidence>